<sequence>MKKKTVLMFAAAAVFSLLGLIAKPVAPTSEAHTLQTDTLLAVCETTIIGRGSTGGGNTGGGGSIWFPSPTPCPKPPKEPIFV</sequence>
<feature type="region of interest" description="Disordered" evidence="1">
    <location>
        <begin position="51"/>
        <end position="82"/>
    </location>
</feature>
<accession>A0ABQ2DA40</accession>
<protein>
    <recommendedName>
        <fullName evidence="5">Secreted protein</fullName>
    </recommendedName>
</protein>
<feature type="signal peptide" evidence="2">
    <location>
        <begin position="1"/>
        <end position="22"/>
    </location>
</feature>
<dbReference type="RefSeq" id="WP_189005565.1">
    <property type="nucleotide sequence ID" value="NZ_BMOD01000019.1"/>
</dbReference>
<gene>
    <name evidence="3" type="ORF">GCM10008938_38820</name>
</gene>
<feature type="chain" id="PRO_5047046751" description="Secreted protein" evidence="2">
    <location>
        <begin position="23"/>
        <end position="82"/>
    </location>
</feature>
<feature type="compositionally biased region" description="Gly residues" evidence="1">
    <location>
        <begin position="51"/>
        <end position="63"/>
    </location>
</feature>
<evidence type="ECO:0000313" key="3">
    <source>
        <dbReference type="EMBL" id="GGJ49045.1"/>
    </source>
</evidence>
<evidence type="ECO:0000256" key="1">
    <source>
        <dbReference type="SAM" id="MobiDB-lite"/>
    </source>
</evidence>
<evidence type="ECO:0008006" key="5">
    <source>
        <dbReference type="Google" id="ProtNLM"/>
    </source>
</evidence>
<name>A0ABQ2DA40_9DEIO</name>
<comment type="caution">
    <text evidence="3">The sequence shown here is derived from an EMBL/GenBank/DDBJ whole genome shotgun (WGS) entry which is preliminary data.</text>
</comment>
<dbReference type="EMBL" id="BMOD01000019">
    <property type="protein sequence ID" value="GGJ49045.1"/>
    <property type="molecule type" value="Genomic_DNA"/>
</dbReference>
<evidence type="ECO:0000256" key="2">
    <source>
        <dbReference type="SAM" id="SignalP"/>
    </source>
</evidence>
<organism evidence="3 4">
    <name type="scientific">Deinococcus roseus</name>
    <dbReference type="NCBI Taxonomy" id="392414"/>
    <lineage>
        <taxon>Bacteria</taxon>
        <taxon>Thermotogati</taxon>
        <taxon>Deinococcota</taxon>
        <taxon>Deinococci</taxon>
        <taxon>Deinococcales</taxon>
        <taxon>Deinococcaceae</taxon>
        <taxon>Deinococcus</taxon>
    </lineage>
</organism>
<keyword evidence="4" id="KW-1185">Reference proteome</keyword>
<keyword evidence="2" id="KW-0732">Signal</keyword>
<dbReference type="Proteomes" id="UP000632222">
    <property type="component" value="Unassembled WGS sequence"/>
</dbReference>
<evidence type="ECO:0000313" key="4">
    <source>
        <dbReference type="Proteomes" id="UP000632222"/>
    </source>
</evidence>
<proteinExistence type="predicted"/>
<reference evidence="4" key="1">
    <citation type="journal article" date="2019" name="Int. J. Syst. Evol. Microbiol.">
        <title>The Global Catalogue of Microorganisms (GCM) 10K type strain sequencing project: providing services to taxonomists for standard genome sequencing and annotation.</title>
        <authorList>
            <consortium name="The Broad Institute Genomics Platform"/>
            <consortium name="The Broad Institute Genome Sequencing Center for Infectious Disease"/>
            <person name="Wu L."/>
            <person name="Ma J."/>
        </authorList>
    </citation>
    <scope>NUCLEOTIDE SEQUENCE [LARGE SCALE GENOMIC DNA]</scope>
    <source>
        <strain evidence="4">JCM 14370</strain>
    </source>
</reference>